<evidence type="ECO:0000313" key="8">
    <source>
        <dbReference type="EMBL" id="KAG0561452.1"/>
    </source>
</evidence>
<evidence type="ECO:0000256" key="6">
    <source>
        <dbReference type="SAM" id="Phobius"/>
    </source>
</evidence>
<evidence type="ECO:0000256" key="1">
    <source>
        <dbReference type="ARBA" id="ARBA00022692"/>
    </source>
</evidence>
<dbReference type="PANTHER" id="PTHR46084:SF14">
    <property type="entry name" value="PROTEIN KINASE DOMAIN-CONTAINING PROTEIN"/>
    <property type="match status" value="1"/>
</dbReference>
<organism evidence="8 9">
    <name type="scientific">Ceratodon purpureus</name>
    <name type="common">Fire moss</name>
    <name type="synonym">Dicranum purpureum</name>
    <dbReference type="NCBI Taxonomy" id="3225"/>
    <lineage>
        <taxon>Eukaryota</taxon>
        <taxon>Viridiplantae</taxon>
        <taxon>Streptophyta</taxon>
        <taxon>Embryophyta</taxon>
        <taxon>Bryophyta</taxon>
        <taxon>Bryophytina</taxon>
        <taxon>Bryopsida</taxon>
        <taxon>Dicranidae</taxon>
        <taxon>Pseudoditrichales</taxon>
        <taxon>Ditrichaceae</taxon>
        <taxon>Ceratodon</taxon>
    </lineage>
</organism>
<comment type="caution">
    <text evidence="8">The sequence shown here is derived from an EMBL/GenBank/DDBJ whole genome shotgun (WGS) entry which is preliminary data.</text>
</comment>
<evidence type="ECO:0000256" key="3">
    <source>
        <dbReference type="ARBA" id="ARBA00022989"/>
    </source>
</evidence>
<dbReference type="Proteomes" id="UP000822688">
    <property type="component" value="Chromosome 9"/>
</dbReference>
<keyword evidence="9" id="KW-1185">Reference proteome</keyword>
<protein>
    <recommendedName>
        <fullName evidence="7">Protein kinase domain-containing protein</fullName>
    </recommendedName>
</protein>
<dbReference type="PANTHER" id="PTHR46084">
    <property type="entry name" value="PROTEIN MALE DISCOVERER 2"/>
    <property type="match status" value="1"/>
</dbReference>
<evidence type="ECO:0000259" key="7">
    <source>
        <dbReference type="PROSITE" id="PS50011"/>
    </source>
</evidence>
<proteinExistence type="predicted"/>
<accession>A0A8T0GX11</accession>
<dbReference type="InterPro" id="IPR001245">
    <property type="entry name" value="Ser-Thr/Tyr_kinase_cat_dom"/>
</dbReference>
<dbReference type="GO" id="GO:0004672">
    <property type="term" value="F:protein kinase activity"/>
    <property type="evidence" value="ECO:0007669"/>
    <property type="project" value="InterPro"/>
</dbReference>
<name>A0A8T0GX11_CERPU</name>
<dbReference type="InterPro" id="IPR000719">
    <property type="entry name" value="Prot_kinase_dom"/>
</dbReference>
<dbReference type="SUPFAM" id="SSF56112">
    <property type="entry name" value="Protein kinase-like (PK-like)"/>
    <property type="match status" value="1"/>
</dbReference>
<dbReference type="EMBL" id="CM026430">
    <property type="protein sequence ID" value="KAG0561452.1"/>
    <property type="molecule type" value="Genomic_DNA"/>
</dbReference>
<dbReference type="GO" id="GO:0005524">
    <property type="term" value="F:ATP binding"/>
    <property type="evidence" value="ECO:0007669"/>
    <property type="project" value="InterPro"/>
</dbReference>
<evidence type="ECO:0000256" key="5">
    <source>
        <dbReference type="ARBA" id="ARBA00046288"/>
    </source>
</evidence>
<evidence type="ECO:0000313" key="9">
    <source>
        <dbReference type="Proteomes" id="UP000822688"/>
    </source>
</evidence>
<feature type="transmembrane region" description="Helical" evidence="6">
    <location>
        <begin position="62"/>
        <end position="86"/>
    </location>
</feature>
<dbReference type="Pfam" id="PF07714">
    <property type="entry name" value="PK_Tyr_Ser-Thr"/>
    <property type="match status" value="1"/>
</dbReference>
<gene>
    <name evidence="8" type="ORF">KC19_9G065700</name>
</gene>
<feature type="domain" description="Protein kinase" evidence="7">
    <location>
        <begin position="128"/>
        <end position="405"/>
    </location>
</feature>
<dbReference type="GO" id="GO:0012505">
    <property type="term" value="C:endomembrane system"/>
    <property type="evidence" value="ECO:0007669"/>
    <property type="project" value="UniProtKB-SubCell"/>
</dbReference>
<reference evidence="8" key="1">
    <citation type="submission" date="2020-06" db="EMBL/GenBank/DDBJ databases">
        <title>WGS assembly of Ceratodon purpureus strain R40.</title>
        <authorList>
            <person name="Carey S.B."/>
            <person name="Jenkins J."/>
            <person name="Shu S."/>
            <person name="Lovell J.T."/>
            <person name="Sreedasyam A."/>
            <person name="Maumus F."/>
            <person name="Tiley G.P."/>
            <person name="Fernandez-Pozo N."/>
            <person name="Barry K."/>
            <person name="Chen C."/>
            <person name="Wang M."/>
            <person name="Lipzen A."/>
            <person name="Daum C."/>
            <person name="Saski C.A."/>
            <person name="Payton A.C."/>
            <person name="Mcbreen J.C."/>
            <person name="Conrad R.E."/>
            <person name="Kollar L.M."/>
            <person name="Olsson S."/>
            <person name="Huttunen S."/>
            <person name="Landis J.B."/>
            <person name="Wickett N.J."/>
            <person name="Johnson M.G."/>
            <person name="Rensing S.A."/>
            <person name="Grimwood J."/>
            <person name="Schmutz J."/>
            <person name="Mcdaniel S.F."/>
        </authorList>
    </citation>
    <scope>NUCLEOTIDE SEQUENCE</scope>
    <source>
        <strain evidence="8">R40</strain>
    </source>
</reference>
<keyword evidence="1 6" id="KW-0812">Transmembrane</keyword>
<sequence length="435" mass="48513">MKVEVITMRRTMQEMWIGAVVWSLSIALVSGRVNGVMRVSEEERRSGVAPLAPVDVNADAVLWMNILLIATAVALTFAIVILLLMIRRVHQRRGVLVSEACWKSGKVTAPFVTTCPSLRREELEAACEDFSNIIGTSPDGVLYKGTLADGTEVAVTSIRMSSADWSPNSELSFRRKVEGLARMKHKHLVNLLGYCSEEKPFTRMLVFEYASNGTLADHLQNPKEMEHLDWPTRMRVIMGAAYGLEYMHHDLTPSCSHLNFDANAIYLTDEYAAKIANFGIARMTPKKKLDHKPSWLGQVKVSAGYTDEWESSDRYAPGFESNMYHFGVFLLQTISGRPSYGESVDSLVNWASEYLCEPKLASLLVDPELKAHNSEELLALCKIANECLSNKDHKRPSMRKVSQLLAVALKMTPEAATMKASPLLWAQLSILDDTA</sequence>
<evidence type="ECO:0000256" key="2">
    <source>
        <dbReference type="ARBA" id="ARBA00022729"/>
    </source>
</evidence>
<dbReference type="Gene3D" id="1.10.510.10">
    <property type="entry name" value="Transferase(Phosphotransferase) domain 1"/>
    <property type="match status" value="1"/>
</dbReference>
<keyword evidence="2" id="KW-0732">Signal</keyword>
<comment type="subcellular location">
    <subcellularLocation>
        <location evidence="5">Endomembrane system</location>
        <topology evidence="5">Single-pass type I membrane protein</topology>
    </subcellularLocation>
</comment>
<dbReference type="FunFam" id="3.30.200.20:FF:000489">
    <property type="entry name" value="Inactive receptor-like serine/threonine-protein kinase"/>
    <property type="match status" value="1"/>
</dbReference>
<dbReference type="InterPro" id="IPR011009">
    <property type="entry name" value="Kinase-like_dom_sf"/>
</dbReference>
<keyword evidence="3 6" id="KW-1133">Transmembrane helix</keyword>
<dbReference type="AlphaFoldDB" id="A0A8T0GX11"/>
<dbReference type="Gene3D" id="3.30.200.20">
    <property type="entry name" value="Phosphorylase Kinase, domain 1"/>
    <property type="match status" value="1"/>
</dbReference>
<evidence type="ECO:0000256" key="4">
    <source>
        <dbReference type="ARBA" id="ARBA00023136"/>
    </source>
</evidence>
<dbReference type="PROSITE" id="PS50011">
    <property type="entry name" value="PROTEIN_KINASE_DOM"/>
    <property type="match status" value="1"/>
</dbReference>
<keyword evidence="4 6" id="KW-0472">Membrane</keyword>